<dbReference type="InterPro" id="IPR000683">
    <property type="entry name" value="Gfo/Idh/MocA-like_OxRdtase_N"/>
</dbReference>
<dbReference type="SUPFAM" id="SSF51735">
    <property type="entry name" value="NAD(P)-binding Rossmann-fold domains"/>
    <property type="match status" value="1"/>
</dbReference>
<sequence length="463" mass="51447">MSDQSRRKFIKHLGSTAALLGVGSLSAFGKEHVPVNILHPDRKVSANDKIRVACVGMGIMGFGDVQTAIQVPGVEFVAAADLYDGHLAKVKEVFGAQVHTTRDYRELLNRKDIDAFIVATPDHWHDTISIAAMEAGKAVYCEKPMVQQVAEGHKVIATQQRTKAVFQVGSQRVSSVAMAEARKRYQAGEIGQLNIVEARMDRHSALGAWQYSIPTDASPATIDFDTFLKDTSKVPFDPVRFFRWRNYQAYGTGIPGDLFVHLITGLHYITGSLGPNRIYASGNLVQWKDGRDVPDVVVAIFDYPETKEHPAFQMTLRVNFADGSGGGEYTRLIGTEGVMEMGWNDFKIKKHKLPVAPGYGGWDTFNTFTKAEQEAYIKQYNAKYSEADRKEVSVAESAYAAPNGYDERYDHFVNFFEAMRGGKPVVEDATFGLRAAGPALVTNESYFKRKAINWDPLKMQVIK</sequence>
<dbReference type="RefSeq" id="WP_354658444.1">
    <property type="nucleotide sequence ID" value="NZ_JBEXAC010000001.1"/>
</dbReference>
<dbReference type="Gene3D" id="3.40.50.720">
    <property type="entry name" value="NAD(P)-binding Rossmann-like Domain"/>
    <property type="match status" value="1"/>
</dbReference>
<dbReference type="InterPro" id="IPR050463">
    <property type="entry name" value="Gfo/Idh/MocA_oxidrdct_glycsds"/>
</dbReference>
<organism evidence="2 3">
    <name type="scientific">Chitinophaga defluvii</name>
    <dbReference type="NCBI Taxonomy" id="3163343"/>
    <lineage>
        <taxon>Bacteria</taxon>
        <taxon>Pseudomonadati</taxon>
        <taxon>Bacteroidota</taxon>
        <taxon>Chitinophagia</taxon>
        <taxon>Chitinophagales</taxon>
        <taxon>Chitinophagaceae</taxon>
        <taxon>Chitinophaga</taxon>
    </lineage>
</organism>
<feature type="domain" description="Gfo/Idh/MocA-like oxidoreductase N-terminal" evidence="1">
    <location>
        <begin position="50"/>
        <end position="169"/>
    </location>
</feature>
<keyword evidence="3" id="KW-1185">Reference proteome</keyword>
<dbReference type="InterPro" id="IPR036291">
    <property type="entry name" value="NAD(P)-bd_dom_sf"/>
</dbReference>
<evidence type="ECO:0000259" key="1">
    <source>
        <dbReference type="Pfam" id="PF01408"/>
    </source>
</evidence>
<dbReference type="SUPFAM" id="SSF55347">
    <property type="entry name" value="Glyceraldehyde-3-phosphate dehydrogenase-like, C-terminal domain"/>
    <property type="match status" value="1"/>
</dbReference>
<proteinExistence type="predicted"/>
<evidence type="ECO:0000313" key="3">
    <source>
        <dbReference type="Proteomes" id="UP001549749"/>
    </source>
</evidence>
<dbReference type="InterPro" id="IPR019546">
    <property type="entry name" value="TAT_signal_bac_arc"/>
</dbReference>
<dbReference type="Pfam" id="PF01408">
    <property type="entry name" value="GFO_IDH_MocA"/>
    <property type="match status" value="1"/>
</dbReference>
<comment type="caution">
    <text evidence="2">The sequence shown here is derived from an EMBL/GenBank/DDBJ whole genome shotgun (WGS) entry which is preliminary data.</text>
</comment>
<dbReference type="InterPro" id="IPR006311">
    <property type="entry name" value="TAT_signal"/>
</dbReference>
<accession>A0ABV2T0C9</accession>
<reference evidence="2 3" key="1">
    <citation type="submission" date="2024-06" db="EMBL/GenBank/DDBJ databases">
        <title>Chitinophaga defluvii sp. nov., isolated from municipal sewage.</title>
        <authorList>
            <person name="Zhang L."/>
        </authorList>
    </citation>
    <scope>NUCLEOTIDE SEQUENCE [LARGE SCALE GENOMIC DNA]</scope>
    <source>
        <strain evidence="2 3">H8</strain>
    </source>
</reference>
<dbReference type="Gene3D" id="3.30.360.10">
    <property type="entry name" value="Dihydrodipicolinate Reductase, domain 2"/>
    <property type="match status" value="1"/>
</dbReference>
<dbReference type="EMBL" id="JBEXAC010000001">
    <property type="protein sequence ID" value="MET6995795.1"/>
    <property type="molecule type" value="Genomic_DNA"/>
</dbReference>
<dbReference type="NCBIfam" id="TIGR01409">
    <property type="entry name" value="TAT_signal_seq"/>
    <property type="match status" value="1"/>
</dbReference>
<dbReference type="PANTHER" id="PTHR43818:SF5">
    <property type="entry name" value="OXIDOREDUCTASE FAMILY PROTEIN"/>
    <property type="match status" value="1"/>
</dbReference>
<dbReference type="Proteomes" id="UP001549749">
    <property type="component" value="Unassembled WGS sequence"/>
</dbReference>
<gene>
    <name evidence="2" type="ORF">ABR189_00375</name>
</gene>
<dbReference type="PANTHER" id="PTHR43818">
    <property type="entry name" value="BCDNA.GH03377"/>
    <property type="match status" value="1"/>
</dbReference>
<name>A0ABV2T0C9_9BACT</name>
<protein>
    <submittedName>
        <fullName evidence="2">Gfo/Idh/MocA family oxidoreductase</fullName>
    </submittedName>
</protein>
<dbReference type="PROSITE" id="PS51318">
    <property type="entry name" value="TAT"/>
    <property type="match status" value="1"/>
</dbReference>
<evidence type="ECO:0000313" key="2">
    <source>
        <dbReference type="EMBL" id="MET6995795.1"/>
    </source>
</evidence>